<proteinExistence type="predicted"/>
<protein>
    <submittedName>
        <fullName evidence="2">Uncharacterized protein</fullName>
    </submittedName>
</protein>
<name>A0AAV2FFK8_9ROSI</name>
<sequence>MDLGPDGPDKDWVANPRMDQAGQPAGSMTGRTSFGRIEMGRTESTRPEPGRFPRGSGWNGSSGGPGRERMGPESGYAPWGTPRADYGRRGRKMEEGQGSGIKPGGEEDYQREMADGAYLERRTADSEYRHYGPGRLM</sequence>
<feature type="region of interest" description="Disordered" evidence="1">
    <location>
        <begin position="1"/>
        <end position="111"/>
    </location>
</feature>
<feature type="compositionally biased region" description="Basic and acidic residues" evidence="1">
    <location>
        <begin position="38"/>
        <end position="51"/>
    </location>
</feature>
<evidence type="ECO:0000313" key="2">
    <source>
        <dbReference type="EMBL" id="CAL1396503.1"/>
    </source>
</evidence>
<dbReference type="EMBL" id="OZ034819">
    <property type="protein sequence ID" value="CAL1396503.1"/>
    <property type="molecule type" value="Genomic_DNA"/>
</dbReference>
<feature type="compositionally biased region" description="Basic and acidic residues" evidence="1">
    <location>
        <begin position="85"/>
        <end position="95"/>
    </location>
</feature>
<dbReference type="Proteomes" id="UP001497516">
    <property type="component" value="Chromosome 6"/>
</dbReference>
<reference evidence="2 3" key="1">
    <citation type="submission" date="2024-04" db="EMBL/GenBank/DDBJ databases">
        <authorList>
            <person name="Fracassetti M."/>
        </authorList>
    </citation>
    <scope>NUCLEOTIDE SEQUENCE [LARGE SCALE GENOMIC DNA]</scope>
</reference>
<dbReference type="AlphaFoldDB" id="A0AAV2FFK8"/>
<keyword evidence="3" id="KW-1185">Reference proteome</keyword>
<feature type="compositionally biased region" description="Basic and acidic residues" evidence="1">
    <location>
        <begin position="118"/>
        <end position="130"/>
    </location>
</feature>
<accession>A0AAV2FFK8</accession>
<evidence type="ECO:0000256" key="1">
    <source>
        <dbReference type="SAM" id="MobiDB-lite"/>
    </source>
</evidence>
<evidence type="ECO:0000313" key="3">
    <source>
        <dbReference type="Proteomes" id="UP001497516"/>
    </source>
</evidence>
<feature type="region of interest" description="Disordered" evidence="1">
    <location>
        <begin position="118"/>
        <end position="137"/>
    </location>
</feature>
<organism evidence="2 3">
    <name type="scientific">Linum trigynum</name>
    <dbReference type="NCBI Taxonomy" id="586398"/>
    <lineage>
        <taxon>Eukaryota</taxon>
        <taxon>Viridiplantae</taxon>
        <taxon>Streptophyta</taxon>
        <taxon>Embryophyta</taxon>
        <taxon>Tracheophyta</taxon>
        <taxon>Spermatophyta</taxon>
        <taxon>Magnoliopsida</taxon>
        <taxon>eudicotyledons</taxon>
        <taxon>Gunneridae</taxon>
        <taxon>Pentapetalae</taxon>
        <taxon>rosids</taxon>
        <taxon>fabids</taxon>
        <taxon>Malpighiales</taxon>
        <taxon>Linaceae</taxon>
        <taxon>Linum</taxon>
    </lineage>
</organism>
<gene>
    <name evidence="2" type="ORF">LTRI10_LOCUS36865</name>
</gene>